<dbReference type="Proteomes" id="UP000054537">
    <property type="component" value="Unassembled WGS sequence"/>
</dbReference>
<name>A0A0A6US42_ACTUT</name>
<reference evidence="1 2" key="1">
    <citation type="submission" date="2014-10" db="EMBL/GenBank/DDBJ databases">
        <title>Draft genome sequence of Actinoplanes utahensis NRRL 12052.</title>
        <authorList>
            <person name="Velasco-Bucheli B."/>
            <person name="del Cerro C."/>
            <person name="Hormigo D."/>
            <person name="Garcia J.L."/>
            <person name="Acebal C."/>
            <person name="Arroyo M."/>
            <person name="de la Mata I."/>
        </authorList>
    </citation>
    <scope>NUCLEOTIDE SEQUENCE [LARGE SCALE GENOMIC DNA]</scope>
    <source>
        <strain evidence="1 2">NRRL 12052</strain>
    </source>
</reference>
<dbReference type="AlphaFoldDB" id="A0A0A6US42"/>
<dbReference type="OrthoDB" id="4155719at2"/>
<protein>
    <submittedName>
        <fullName evidence="1">Uncharacterized protein</fullName>
    </submittedName>
</protein>
<comment type="caution">
    <text evidence="1">The sequence shown here is derived from an EMBL/GenBank/DDBJ whole genome shotgun (WGS) entry which is preliminary data.</text>
</comment>
<sequence length="150" mass="16267">MEILAGVGVTSARVGESRAVIESRVGPALRPGGKRLAVYPSHPVLIVTYGADDTAEMVEVGNDGGAEEVFFQGVQVTYRFMDEVVAELEARGHRAERHDMGYVFRSGFRIWSMGAVEPSEIDPDAFDDDPRLLVEGVTVAPYRDLVGAGR</sequence>
<dbReference type="EMBL" id="JRTT01000006">
    <property type="protein sequence ID" value="KHD78251.1"/>
    <property type="molecule type" value="Genomic_DNA"/>
</dbReference>
<dbReference type="RefSeq" id="WP_043523388.1">
    <property type="nucleotide sequence ID" value="NZ_BAABKU010000004.1"/>
</dbReference>
<dbReference type="eggNOG" id="ENOG50334ME">
    <property type="taxonomic scope" value="Bacteria"/>
</dbReference>
<organism evidence="1 2">
    <name type="scientific">Actinoplanes utahensis</name>
    <dbReference type="NCBI Taxonomy" id="1869"/>
    <lineage>
        <taxon>Bacteria</taxon>
        <taxon>Bacillati</taxon>
        <taxon>Actinomycetota</taxon>
        <taxon>Actinomycetes</taxon>
        <taxon>Micromonosporales</taxon>
        <taxon>Micromonosporaceae</taxon>
        <taxon>Actinoplanes</taxon>
    </lineage>
</organism>
<evidence type="ECO:0000313" key="1">
    <source>
        <dbReference type="EMBL" id="KHD78251.1"/>
    </source>
</evidence>
<keyword evidence="2" id="KW-1185">Reference proteome</keyword>
<proteinExistence type="predicted"/>
<gene>
    <name evidence="1" type="ORF">MB27_07035</name>
</gene>
<evidence type="ECO:0000313" key="2">
    <source>
        <dbReference type="Proteomes" id="UP000054537"/>
    </source>
</evidence>
<accession>A0A0A6US42</accession>
<dbReference type="STRING" id="1869.MB27_07035"/>